<dbReference type="GO" id="GO:0005886">
    <property type="term" value="C:plasma membrane"/>
    <property type="evidence" value="ECO:0007669"/>
    <property type="project" value="UniProtKB-SubCell"/>
</dbReference>
<protein>
    <submittedName>
        <fullName evidence="3">Outer membrane protein oprM</fullName>
    </submittedName>
</protein>
<organism evidence="3 4">
    <name type="scientific">Capnocytophaga canimorsus</name>
    <dbReference type="NCBI Taxonomy" id="28188"/>
    <lineage>
        <taxon>Bacteria</taxon>
        <taxon>Pseudomonadati</taxon>
        <taxon>Bacteroidota</taxon>
        <taxon>Flavobacteriia</taxon>
        <taxon>Flavobacteriales</taxon>
        <taxon>Flavobacteriaceae</taxon>
        <taxon>Capnocytophaga</taxon>
    </lineage>
</organism>
<evidence type="ECO:0000256" key="2">
    <source>
        <dbReference type="RuleBase" id="RU362097"/>
    </source>
</evidence>
<accession>A0A0B7H0K6</accession>
<dbReference type="NCBIfam" id="TIGR01845">
    <property type="entry name" value="outer_NodT"/>
    <property type="match status" value="1"/>
</dbReference>
<reference evidence="3 4" key="1">
    <citation type="submission" date="2015-01" db="EMBL/GenBank/DDBJ databases">
        <authorList>
            <person name="Xiang T."/>
            <person name="Song Y."/>
            <person name="Huang L."/>
            <person name="Wang B."/>
            <person name="Wu P."/>
        </authorList>
    </citation>
    <scope>NUCLEOTIDE SEQUENCE [LARGE SCALE GENOMIC DNA]</scope>
    <source>
        <strain evidence="3 4">Cc12</strain>
    </source>
</reference>
<evidence type="ECO:0000313" key="3">
    <source>
        <dbReference type="EMBL" id="CEN33076.1"/>
    </source>
</evidence>
<dbReference type="InterPro" id="IPR003423">
    <property type="entry name" value="OMP_efflux"/>
</dbReference>
<dbReference type="PROSITE" id="PS51257">
    <property type="entry name" value="PROKAR_LIPOPROTEIN"/>
    <property type="match status" value="1"/>
</dbReference>
<dbReference type="GO" id="GO:0015562">
    <property type="term" value="F:efflux transmembrane transporter activity"/>
    <property type="evidence" value="ECO:0007669"/>
    <property type="project" value="InterPro"/>
</dbReference>
<dbReference type="InterPro" id="IPR010131">
    <property type="entry name" value="MdtP/NodT-like"/>
</dbReference>
<dbReference type="Gene3D" id="1.20.1600.10">
    <property type="entry name" value="Outer membrane efflux proteins (OEP)"/>
    <property type="match status" value="1"/>
</dbReference>
<keyword evidence="2" id="KW-0472">Membrane</keyword>
<dbReference type="SUPFAM" id="SSF56954">
    <property type="entry name" value="Outer membrane efflux proteins (OEP)"/>
    <property type="match status" value="1"/>
</dbReference>
<dbReference type="Gene3D" id="2.20.200.10">
    <property type="entry name" value="Outer membrane efflux proteins (OEP)"/>
    <property type="match status" value="1"/>
</dbReference>
<dbReference type="Pfam" id="PF02321">
    <property type="entry name" value="OEP"/>
    <property type="match status" value="2"/>
</dbReference>
<dbReference type="AlphaFoldDB" id="A0A0B7H0K6"/>
<dbReference type="GeneID" id="69579457"/>
<proteinExistence type="inferred from homology"/>
<comment type="subcellular location">
    <subcellularLocation>
        <location evidence="2">Cell membrane</location>
        <topology evidence="2">Lipid-anchor</topology>
    </subcellularLocation>
</comment>
<dbReference type="PANTHER" id="PTHR30203">
    <property type="entry name" value="OUTER MEMBRANE CATION EFFLUX PROTEIN"/>
    <property type="match status" value="1"/>
</dbReference>
<sequence>MKQQIKKGIIALGGLLILASCAGRKPYIRTELPTENLYRTDQLPTDSISTGSVSWRTIFTDDKLQGYIKQALENNLDIRIAWQNMEKSKAQLLQSKYAFLPTLSLNPSYTYTSPSLNAPSGNFSEERTHLRQWDLTATTAWEADVWGKINAQKKANYAGALSSIASHQAIQSEVVATLATAYYQLLMLDKQQQILEATISLRLKSLETTQALKQAGSTTEVAVQQTQALYYNAQAQLVGIKNNIHALENSICILLGIPSQPIARNSLEGQSFPTDFNQGYAVSLLENRPDVRRAELDLIQAFELTNVARAAFYPTFTITARGGFSSQTFENWLDTKSIFANFIGGLVQPLLNKRQIRSQYEISQANRETALLKFKKTMLTAGKEVSDALQNYHSQHEYILLKTKEMEAYQKATEYSQELFNSGMASYLEVISAEVNRLNAELSVANAEFNKMQYGIMLYKALGGGWQ</sequence>
<evidence type="ECO:0000256" key="1">
    <source>
        <dbReference type="ARBA" id="ARBA00007613"/>
    </source>
</evidence>
<keyword evidence="2" id="KW-0812">Transmembrane</keyword>
<name>A0A0B7H0K6_9FLAO</name>
<keyword evidence="2" id="KW-1134">Transmembrane beta strand</keyword>
<dbReference type="PANTHER" id="PTHR30203:SF33">
    <property type="entry name" value="BLR4455 PROTEIN"/>
    <property type="match status" value="1"/>
</dbReference>
<dbReference type="Proteomes" id="UP000044026">
    <property type="component" value="Unassembled WGS sequence"/>
</dbReference>
<keyword evidence="2" id="KW-0564">Palmitate</keyword>
<dbReference type="RefSeq" id="WP_041998706.1">
    <property type="nucleotide sequence ID" value="NZ_CP022382.1"/>
</dbReference>
<evidence type="ECO:0000313" key="4">
    <source>
        <dbReference type="Proteomes" id="UP000044026"/>
    </source>
</evidence>
<comment type="similarity">
    <text evidence="1 2">Belongs to the outer membrane factor (OMF) (TC 1.B.17) family.</text>
</comment>
<gene>
    <name evidence="3" type="ORF">CCAN12_330001</name>
</gene>
<keyword evidence="2" id="KW-0449">Lipoprotein</keyword>
<dbReference type="EMBL" id="CDOE01000027">
    <property type="protein sequence ID" value="CEN33076.1"/>
    <property type="molecule type" value="Genomic_DNA"/>
</dbReference>